<gene>
    <name evidence="7" type="ORF">Cgig2_008446</name>
</gene>
<feature type="region of interest" description="Disordered" evidence="5">
    <location>
        <begin position="1"/>
        <end position="32"/>
    </location>
</feature>
<dbReference type="CDD" id="cd00051">
    <property type="entry name" value="EFh"/>
    <property type="match status" value="1"/>
</dbReference>
<accession>A0A9Q1JSD8</accession>
<dbReference type="FunFam" id="1.10.238.10:FF:000089">
    <property type="entry name" value="calmodulin-like protein 3"/>
    <property type="match status" value="1"/>
</dbReference>
<evidence type="ECO:0000313" key="7">
    <source>
        <dbReference type="EMBL" id="KAJ8430007.1"/>
    </source>
</evidence>
<evidence type="ECO:0000256" key="5">
    <source>
        <dbReference type="SAM" id="MobiDB-lite"/>
    </source>
</evidence>
<proteinExistence type="predicted"/>
<evidence type="ECO:0000259" key="6">
    <source>
        <dbReference type="PROSITE" id="PS50222"/>
    </source>
</evidence>
<keyword evidence="3" id="KW-0677">Repeat</keyword>
<evidence type="ECO:0000256" key="3">
    <source>
        <dbReference type="ARBA" id="ARBA00022737"/>
    </source>
</evidence>
<dbReference type="InterPro" id="IPR018247">
    <property type="entry name" value="EF_Hand_1_Ca_BS"/>
</dbReference>
<evidence type="ECO:0000256" key="1">
    <source>
        <dbReference type="ARBA" id="ARBA00003291"/>
    </source>
</evidence>
<dbReference type="Gene3D" id="1.10.238.10">
    <property type="entry name" value="EF-hand"/>
    <property type="match status" value="2"/>
</dbReference>
<dbReference type="InterPro" id="IPR050145">
    <property type="entry name" value="Centrin_CML-like"/>
</dbReference>
<keyword evidence="4" id="KW-0106">Calcium</keyword>
<feature type="domain" description="EF-hand" evidence="6">
    <location>
        <begin position="110"/>
        <end position="145"/>
    </location>
</feature>
<organism evidence="7 8">
    <name type="scientific">Carnegiea gigantea</name>
    <dbReference type="NCBI Taxonomy" id="171969"/>
    <lineage>
        <taxon>Eukaryota</taxon>
        <taxon>Viridiplantae</taxon>
        <taxon>Streptophyta</taxon>
        <taxon>Embryophyta</taxon>
        <taxon>Tracheophyta</taxon>
        <taxon>Spermatophyta</taxon>
        <taxon>Magnoliopsida</taxon>
        <taxon>eudicotyledons</taxon>
        <taxon>Gunneridae</taxon>
        <taxon>Pentapetalae</taxon>
        <taxon>Caryophyllales</taxon>
        <taxon>Cactineae</taxon>
        <taxon>Cactaceae</taxon>
        <taxon>Cactoideae</taxon>
        <taxon>Echinocereeae</taxon>
        <taxon>Carnegiea</taxon>
    </lineage>
</organism>
<dbReference type="PROSITE" id="PS50222">
    <property type="entry name" value="EF_HAND_2"/>
    <property type="match status" value="4"/>
</dbReference>
<dbReference type="SMART" id="SM00054">
    <property type="entry name" value="EFh"/>
    <property type="match status" value="4"/>
</dbReference>
<dbReference type="EMBL" id="JAKOGI010000834">
    <property type="protein sequence ID" value="KAJ8430007.1"/>
    <property type="molecule type" value="Genomic_DNA"/>
</dbReference>
<sequence length="184" mass="20551">MSFLSAHGLNLSRKSSLDSPSQSNLSGLFSKQSSTTKNCKSFRVFDKYDTNKDGKISREEYKATLRAINGKGSIVINTEVEANQAFQVADKDGDGYIDFKEFMELHKGKVNVKDIQNAFRVFDSDGDGKISAKELMEVLGRMGEKYSLESCKKMIREVDSDGDGLIDLNEFTTMMTCTMKLATY</sequence>
<feature type="domain" description="EF-hand" evidence="6">
    <location>
        <begin position="43"/>
        <end position="71"/>
    </location>
</feature>
<evidence type="ECO:0000313" key="8">
    <source>
        <dbReference type="Proteomes" id="UP001153076"/>
    </source>
</evidence>
<dbReference type="OrthoDB" id="26525at2759"/>
<name>A0A9Q1JSD8_9CARY</name>
<keyword evidence="8" id="KW-1185">Reference proteome</keyword>
<dbReference type="PANTHER" id="PTHR23050">
    <property type="entry name" value="CALCIUM BINDING PROTEIN"/>
    <property type="match status" value="1"/>
</dbReference>
<feature type="compositionally biased region" description="Low complexity" evidence="5">
    <location>
        <begin position="17"/>
        <end position="26"/>
    </location>
</feature>
<dbReference type="GO" id="GO:0005509">
    <property type="term" value="F:calcium ion binding"/>
    <property type="evidence" value="ECO:0007669"/>
    <property type="project" value="InterPro"/>
</dbReference>
<dbReference type="GO" id="GO:0005737">
    <property type="term" value="C:cytoplasm"/>
    <property type="evidence" value="ECO:0007669"/>
    <property type="project" value="UniProtKB-ARBA"/>
</dbReference>
<dbReference type="InterPro" id="IPR011992">
    <property type="entry name" value="EF-hand-dom_pair"/>
</dbReference>
<feature type="domain" description="EF-hand" evidence="6">
    <location>
        <begin position="77"/>
        <end position="107"/>
    </location>
</feature>
<dbReference type="InterPro" id="IPR002048">
    <property type="entry name" value="EF_hand_dom"/>
</dbReference>
<keyword evidence="2" id="KW-0479">Metal-binding</keyword>
<dbReference type="PROSITE" id="PS00018">
    <property type="entry name" value="EF_HAND_1"/>
    <property type="match status" value="3"/>
</dbReference>
<dbReference type="Proteomes" id="UP001153076">
    <property type="component" value="Unassembled WGS sequence"/>
</dbReference>
<reference evidence="7" key="1">
    <citation type="submission" date="2022-04" db="EMBL/GenBank/DDBJ databases">
        <title>Carnegiea gigantea Genome sequencing and assembly v2.</title>
        <authorList>
            <person name="Copetti D."/>
            <person name="Sanderson M.J."/>
            <person name="Burquez A."/>
            <person name="Wojciechowski M.F."/>
        </authorList>
    </citation>
    <scope>NUCLEOTIDE SEQUENCE</scope>
    <source>
        <strain evidence="7">SGP5-SGP5p</strain>
        <tissue evidence="7">Aerial part</tissue>
    </source>
</reference>
<protein>
    <recommendedName>
        <fullName evidence="6">EF-hand domain-containing protein</fullName>
    </recommendedName>
</protein>
<evidence type="ECO:0000256" key="2">
    <source>
        <dbReference type="ARBA" id="ARBA00022723"/>
    </source>
</evidence>
<dbReference type="CDD" id="cd15898">
    <property type="entry name" value="EFh_PI-PLC"/>
    <property type="match status" value="1"/>
</dbReference>
<dbReference type="AlphaFoldDB" id="A0A9Q1JSD8"/>
<comment type="caution">
    <text evidence="7">The sequence shown here is derived from an EMBL/GenBank/DDBJ whole genome shotgun (WGS) entry which is preliminary data.</text>
</comment>
<dbReference type="Pfam" id="PF13499">
    <property type="entry name" value="EF-hand_7"/>
    <property type="match status" value="2"/>
</dbReference>
<dbReference type="SUPFAM" id="SSF47473">
    <property type="entry name" value="EF-hand"/>
    <property type="match status" value="1"/>
</dbReference>
<comment type="function">
    <text evidence="1">Potential calcium sensor.</text>
</comment>
<evidence type="ECO:0000256" key="4">
    <source>
        <dbReference type="ARBA" id="ARBA00022837"/>
    </source>
</evidence>
<feature type="domain" description="EF-hand" evidence="6">
    <location>
        <begin position="146"/>
        <end position="181"/>
    </location>
</feature>